<dbReference type="SUPFAM" id="SSF81383">
    <property type="entry name" value="F-box domain"/>
    <property type="match status" value="1"/>
</dbReference>
<evidence type="ECO:0000313" key="1">
    <source>
        <dbReference type="EMBL" id="KAG0278357.1"/>
    </source>
</evidence>
<protein>
    <recommendedName>
        <fullName evidence="3">F-box domain-containing protein</fullName>
    </recommendedName>
</protein>
<gene>
    <name evidence="1" type="ORF">BGZ96_002413</name>
</gene>
<dbReference type="EMBL" id="JAAAIM010001458">
    <property type="protein sequence ID" value="KAG0278357.1"/>
    <property type="molecule type" value="Genomic_DNA"/>
</dbReference>
<name>A0ABQ7JKL9_9FUNG</name>
<reference evidence="1 2" key="1">
    <citation type="journal article" date="2020" name="Fungal Divers.">
        <title>Resolving the Mortierellaceae phylogeny through synthesis of multi-gene phylogenetics and phylogenomics.</title>
        <authorList>
            <person name="Vandepol N."/>
            <person name="Liber J."/>
            <person name="Desiro A."/>
            <person name="Na H."/>
            <person name="Kennedy M."/>
            <person name="Barry K."/>
            <person name="Grigoriev I.V."/>
            <person name="Miller A.N."/>
            <person name="O'Donnell K."/>
            <person name="Stajich J.E."/>
            <person name="Bonito G."/>
        </authorList>
    </citation>
    <scope>NUCLEOTIDE SEQUENCE [LARGE SCALE GENOMIC DNA]</scope>
    <source>
        <strain evidence="1 2">AD045</strain>
    </source>
</reference>
<evidence type="ECO:0008006" key="3">
    <source>
        <dbReference type="Google" id="ProtNLM"/>
    </source>
</evidence>
<comment type="caution">
    <text evidence="1">The sequence shown here is derived from an EMBL/GenBank/DDBJ whole genome shotgun (WGS) entry which is preliminary data.</text>
</comment>
<sequence length="227" mass="26205">MGKQLCPLDLPEFRTGIAQYLDIKDCVACMRVSKSWFKDLVREAWHTVDFDYNESFTQVPPDIIAKYGHLIRKTANVFKLSHVSALRHPTVDSHLELEFHVTHDFTSRAMFFDVFRQNKTSLKSLELSAHLIEAGVIHEKRRQGVFFISIDMPVSCSKLTHLCFSSLCLTRANFSDILRYSPFLNSVSIEDSMLVWHDPSSKLFRHQGIKIITASLHQVWIPDDRLP</sequence>
<keyword evidence="2" id="KW-1185">Reference proteome</keyword>
<organism evidence="1 2">
    <name type="scientific">Linnemannia gamsii</name>
    <dbReference type="NCBI Taxonomy" id="64522"/>
    <lineage>
        <taxon>Eukaryota</taxon>
        <taxon>Fungi</taxon>
        <taxon>Fungi incertae sedis</taxon>
        <taxon>Mucoromycota</taxon>
        <taxon>Mortierellomycotina</taxon>
        <taxon>Mortierellomycetes</taxon>
        <taxon>Mortierellales</taxon>
        <taxon>Mortierellaceae</taxon>
        <taxon>Linnemannia</taxon>
    </lineage>
</organism>
<dbReference type="InterPro" id="IPR036047">
    <property type="entry name" value="F-box-like_dom_sf"/>
</dbReference>
<proteinExistence type="predicted"/>
<feature type="non-terminal residue" evidence="1">
    <location>
        <position position="227"/>
    </location>
</feature>
<accession>A0ABQ7JKL9</accession>
<dbReference type="Proteomes" id="UP001194696">
    <property type="component" value="Unassembled WGS sequence"/>
</dbReference>
<evidence type="ECO:0000313" key="2">
    <source>
        <dbReference type="Proteomes" id="UP001194696"/>
    </source>
</evidence>